<protein>
    <submittedName>
        <fullName evidence="1">Uncharacterized protein</fullName>
    </submittedName>
</protein>
<reference evidence="1 2" key="1">
    <citation type="submission" date="2020-06" db="EMBL/GenBank/DDBJ databases">
        <title>Characterization of Pseudomonas phiPsa374-like phages.</title>
        <authorList>
            <person name="Warring S."/>
            <person name="Malone L.M."/>
            <person name="Easingwood R.A."/>
            <person name="Rigano L."/>
            <person name="Frampton R.A."/>
            <person name="Lopez Acedo E."/>
            <person name="Templeton M.D."/>
            <person name="Kleffmann T."/>
            <person name="Bostina M."/>
            <person name="Fineran P.C."/>
        </authorList>
    </citation>
    <scope>NUCLEOTIDE SEQUENCE [LARGE SCALE GENOMIC DNA]</scope>
</reference>
<evidence type="ECO:0000313" key="1">
    <source>
        <dbReference type="EMBL" id="QNN99967.1"/>
    </source>
</evidence>
<evidence type="ECO:0000313" key="2">
    <source>
        <dbReference type="Proteomes" id="UP000516074"/>
    </source>
</evidence>
<keyword evidence="2" id="KW-1185">Reference proteome</keyword>
<proteinExistence type="predicted"/>
<dbReference type="Proteomes" id="UP000516074">
    <property type="component" value="Segment"/>
</dbReference>
<gene>
    <name evidence="1" type="ORF">phiPsa267_176</name>
</gene>
<sequence>MAISTFAVMFTACTYAACNTYAIDTADSSRDCMTNLVAHSESFANVWAITTTPKPLQEWLDKFNVSEDAPLLIDYDFTCEPIHGDDTP</sequence>
<dbReference type="EMBL" id="MT670417">
    <property type="protein sequence ID" value="QNN99967.1"/>
    <property type="molecule type" value="Genomic_DNA"/>
</dbReference>
<accession>A0A7G9V112</accession>
<name>A0A7G9V112_9CAUD</name>
<organism evidence="1 2">
    <name type="scientific">Pseudomonas phage phiPsa267</name>
    <dbReference type="NCBI Taxonomy" id="1460361"/>
    <lineage>
        <taxon>Viruses</taxon>
        <taxon>Duplodnaviria</taxon>
        <taxon>Heunggongvirae</taxon>
        <taxon>Uroviricota</taxon>
        <taxon>Caudoviricetes</taxon>
        <taxon>Vandenendeviridae</taxon>
        <taxon>Gorskivirinae</taxon>
        <taxon>Otagovirus</taxon>
        <taxon>Otagovirus psa267</taxon>
    </lineage>
</organism>